<dbReference type="GO" id="GO:0006631">
    <property type="term" value="P:fatty acid metabolic process"/>
    <property type="evidence" value="ECO:0007669"/>
    <property type="project" value="UniProtKB-KW"/>
</dbReference>
<comment type="similarity">
    <text evidence="1 9">Belongs to the thiolase-like superfamily. Thiolase family.</text>
</comment>
<feature type="active site" description="Acyl-thioester intermediate" evidence="8">
    <location>
        <position position="89"/>
    </location>
</feature>
<gene>
    <name evidence="12" type="primary">dcaF</name>
    <name evidence="12" type="ORF">GCM10011274_40980</name>
</gene>
<evidence type="ECO:0000256" key="8">
    <source>
        <dbReference type="PIRSR" id="PIRSR000429-1"/>
    </source>
</evidence>
<keyword evidence="7 9" id="KW-0012">Acyltransferase</keyword>
<organism evidence="12 13">
    <name type="scientific">Paraglaciecola chathamensis</name>
    <dbReference type="NCBI Taxonomy" id="368405"/>
    <lineage>
        <taxon>Bacteria</taxon>
        <taxon>Pseudomonadati</taxon>
        <taxon>Pseudomonadota</taxon>
        <taxon>Gammaproteobacteria</taxon>
        <taxon>Alteromonadales</taxon>
        <taxon>Alteromonadaceae</taxon>
        <taxon>Paraglaciecola</taxon>
    </lineage>
</organism>
<dbReference type="CDD" id="cd00751">
    <property type="entry name" value="thiolase"/>
    <property type="match status" value="1"/>
</dbReference>
<evidence type="ECO:0000256" key="1">
    <source>
        <dbReference type="ARBA" id="ARBA00010982"/>
    </source>
</evidence>
<dbReference type="PIRSF" id="PIRSF000429">
    <property type="entry name" value="Ac-CoA_Ac_transf"/>
    <property type="match status" value="1"/>
</dbReference>
<evidence type="ECO:0000259" key="11">
    <source>
        <dbReference type="Pfam" id="PF02803"/>
    </source>
</evidence>
<dbReference type="InterPro" id="IPR020613">
    <property type="entry name" value="Thiolase_CS"/>
</dbReference>
<dbReference type="PROSITE" id="PS00737">
    <property type="entry name" value="THIOLASE_2"/>
    <property type="match status" value="1"/>
</dbReference>
<keyword evidence="4" id="KW-0276">Fatty acid metabolism</keyword>
<evidence type="ECO:0000256" key="3">
    <source>
        <dbReference type="ARBA" id="ARBA00022679"/>
    </source>
</evidence>
<feature type="domain" description="Thiolase N-terminal" evidence="10">
    <location>
        <begin position="5"/>
        <end position="267"/>
    </location>
</feature>
<evidence type="ECO:0000259" key="10">
    <source>
        <dbReference type="Pfam" id="PF00108"/>
    </source>
</evidence>
<dbReference type="Pfam" id="PF02803">
    <property type="entry name" value="Thiolase_C"/>
    <property type="match status" value="1"/>
</dbReference>
<name>A0A8H9M274_9ALTE</name>
<dbReference type="InterPro" id="IPR020617">
    <property type="entry name" value="Thiolase_C"/>
</dbReference>
<proteinExistence type="inferred from homology"/>
<dbReference type="PANTHER" id="PTHR18919">
    <property type="entry name" value="ACETYL-COA C-ACYLTRANSFERASE"/>
    <property type="match status" value="1"/>
</dbReference>
<comment type="caution">
    <text evidence="12">The sequence shown here is derived from an EMBL/GenBank/DDBJ whole genome shotgun (WGS) entry which is preliminary data.</text>
</comment>
<evidence type="ECO:0000256" key="2">
    <source>
        <dbReference type="ARBA" id="ARBA00022490"/>
    </source>
</evidence>
<dbReference type="GO" id="GO:0003988">
    <property type="term" value="F:acetyl-CoA C-acyltransferase activity"/>
    <property type="evidence" value="ECO:0007669"/>
    <property type="project" value="UniProtKB-ARBA"/>
</dbReference>
<evidence type="ECO:0000256" key="6">
    <source>
        <dbReference type="ARBA" id="ARBA00023098"/>
    </source>
</evidence>
<dbReference type="FunFam" id="3.40.47.10:FF:000010">
    <property type="entry name" value="Acetyl-CoA acetyltransferase (Thiolase)"/>
    <property type="match status" value="1"/>
</dbReference>
<dbReference type="Proteomes" id="UP000622604">
    <property type="component" value="Unassembled WGS sequence"/>
</dbReference>
<evidence type="ECO:0000313" key="13">
    <source>
        <dbReference type="Proteomes" id="UP000622604"/>
    </source>
</evidence>
<dbReference type="InterPro" id="IPR002155">
    <property type="entry name" value="Thiolase"/>
</dbReference>
<dbReference type="EMBL" id="BMZC01000015">
    <property type="protein sequence ID" value="GGZ78789.1"/>
    <property type="molecule type" value="Genomic_DNA"/>
</dbReference>
<evidence type="ECO:0000313" key="12">
    <source>
        <dbReference type="EMBL" id="GGZ78789.1"/>
    </source>
</evidence>
<evidence type="ECO:0000256" key="5">
    <source>
        <dbReference type="ARBA" id="ARBA00022963"/>
    </source>
</evidence>
<dbReference type="PROSITE" id="PS00098">
    <property type="entry name" value="THIOLASE_1"/>
    <property type="match status" value="1"/>
</dbReference>
<dbReference type="PROSITE" id="PS00099">
    <property type="entry name" value="THIOLASE_3"/>
    <property type="match status" value="1"/>
</dbReference>
<dbReference type="Pfam" id="PF00108">
    <property type="entry name" value="Thiolase_N"/>
    <property type="match status" value="1"/>
</dbReference>
<dbReference type="AlphaFoldDB" id="A0A8H9M274"/>
<feature type="active site" description="Proton acceptor" evidence="8">
    <location>
        <position position="386"/>
    </location>
</feature>
<dbReference type="InterPro" id="IPR020616">
    <property type="entry name" value="Thiolase_N"/>
</dbReference>
<accession>A0A8H9M274</accession>
<feature type="domain" description="Thiolase C-terminal" evidence="11">
    <location>
        <begin position="276"/>
        <end position="399"/>
    </location>
</feature>
<dbReference type="NCBIfam" id="TIGR01930">
    <property type="entry name" value="AcCoA-C-Actrans"/>
    <property type="match status" value="1"/>
</dbReference>
<dbReference type="NCBIfam" id="NF006001">
    <property type="entry name" value="PRK08131.1"/>
    <property type="match status" value="1"/>
</dbReference>
<dbReference type="Gene3D" id="3.40.47.10">
    <property type="match status" value="2"/>
</dbReference>
<feature type="active site" description="Proton acceptor" evidence="8">
    <location>
        <position position="356"/>
    </location>
</feature>
<keyword evidence="2" id="KW-0963">Cytoplasm</keyword>
<dbReference type="InterPro" id="IPR020615">
    <property type="entry name" value="Thiolase_acyl_enz_int_AS"/>
</dbReference>
<evidence type="ECO:0000256" key="9">
    <source>
        <dbReference type="RuleBase" id="RU003557"/>
    </source>
</evidence>
<sequence>MKDAYIYDGLRSPFGRFKGGLSSVRPDDLLALVIKQLVERNQFQASEYEDVIAGNTNQAGEDCRNVARFAGLLAGLPIGCGGITVNRLCGSGLASVMDASRCVQSGDGDLFIACGVESMSRAPLVISKAQSAFDRNQTVADSTMGARFSNPLIEANFGADSMPETADNIAAALKITREQCDAFAAASQSKYEAARASGFFKDEMLNVEVPQPRKKPPIVIDSDEHPRASTDIDALRGLRSLYADGVVTAGNASGINDGASALIIGSKKAGEAHGIQPRARIIASAIAGVEPKLMGLGPVPATKKALARAGLELKDMNVIEVNEAFASQVLGCLKELNIAANDSRVNANGGAIAVGHPLGASGGRLVLTALRQLEATNGRYGLITMCIGIGQGIALIIEREG</sequence>
<reference evidence="12" key="1">
    <citation type="journal article" date="2014" name="Int. J. Syst. Evol. Microbiol.">
        <title>Complete genome sequence of Corynebacterium casei LMG S-19264T (=DSM 44701T), isolated from a smear-ripened cheese.</title>
        <authorList>
            <consortium name="US DOE Joint Genome Institute (JGI-PGF)"/>
            <person name="Walter F."/>
            <person name="Albersmeier A."/>
            <person name="Kalinowski J."/>
            <person name="Ruckert C."/>
        </authorList>
    </citation>
    <scope>NUCLEOTIDE SEQUENCE</scope>
    <source>
        <strain evidence="12">KCTC 32337</strain>
    </source>
</reference>
<dbReference type="GO" id="GO:0016042">
    <property type="term" value="P:lipid catabolic process"/>
    <property type="evidence" value="ECO:0007669"/>
    <property type="project" value="UniProtKB-KW"/>
</dbReference>
<dbReference type="RefSeq" id="WP_013754834.1">
    <property type="nucleotide sequence ID" value="NZ_BMZC01000015.1"/>
</dbReference>
<dbReference type="SUPFAM" id="SSF53901">
    <property type="entry name" value="Thiolase-like"/>
    <property type="match status" value="2"/>
</dbReference>
<keyword evidence="5" id="KW-0442">Lipid degradation</keyword>
<keyword evidence="6" id="KW-0443">Lipid metabolism</keyword>
<protein>
    <submittedName>
        <fullName evidence="12">Acetyl-CoA acetyltransferase</fullName>
    </submittedName>
</protein>
<dbReference type="InterPro" id="IPR020610">
    <property type="entry name" value="Thiolase_AS"/>
</dbReference>
<evidence type="ECO:0000256" key="4">
    <source>
        <dbReference type="ARBA" id="ARBA00022832"/>
    </source>
</evidence>
<dbReference type="InterPro" id="IPR016039">
    <property type="entry name" value="Thiolase-like"/>
</dbReference>
<reference evidence="12" key="2">
    <citation type="submission" date="2020-09" db="EMBL/GenBank/DDBJ databases">
        <authorList>
            <person name="Sun Q."/>
            <person name="Kim S."/>
        </authorList>
    </citation>
    <scope>NUCLEOTIDE SEQUENCE</scope>
    <source>
        <strain evidence="12">KCTC 32337</strain>
    </source>
</reference>
<dbReference type="PANTHER" id="PTHR18919:SF12">
    <property type="entry name" value="ACYLTRANSFERASE RV0859-RELATED"/>
    <property type="match status" value="1"/>
</dbReference>
<keyword evidence="3 9" id="KW-0808">Transferase</keyword>
<evidence type="ECO:0000256" key="7">
    <source>
        <dbReference type="ARBA" id="ARBA00023315"/>
    </source>
</evidence>